<dbReference type="PATRIC" id="fig|1423767.3.peg.1316"/>
<dbReference type="InterPro" id="IPR010982">
    <property type="entry name" value="Lambda_DNA-bd_dom_sf"/>
</dbReference>
<accession>A0A0R1VBJ1</accession>
<comment type="caution">
    <text evidence="1">The sequence shown here is derived from an EMBL/GenBank/DDBJ whole genome shotgun (WGS) entry which is preliminary data.</text>
</comment>
<dbReference type="RefSeq" id="WP_025014504.1">
    <property type="nucleotide sequence ID" value="NZ_AZFU01000034.1"/>
</dbReference>
<gene>
    <name evidence="1" type="ORF">FC59_GL001268</name>
</gene>
<sequence length="281" mass="32707">MLNIGRALRNERLAQNKTQREWIKDVPISVSRYSEIENNTIKNGKKADIDSEKLILLLESNNVDVKEFFSNLQYKSTSIEKLSLEISQAFNNGNYKKASEVKRKIFASSNAPLSLKYRAILIVSELKDHMASLDRKTIDEISSYLYKSSDWVKNKEALILFGNSMPRMNSNILKRRMKQIINEYSAINKFPDRVQRRISTICINYIFNAIFIYKIDAYVQESLDLIKKLPANDVYGLKKLVGQYYLDYLKSDQKHMTELKELLRRCGYNSLASRLDFDIAK</sequence>
<protein>
    <submittedName>
        <fullName evidence="1">Transcriptional regulator</fullName>
    </submittedName>
</protein>
<dbReference type="EMBL" id="AZFU01000034">
    <property type="protein sequence ID" value="KRM02888.1"/>
    <property type="molecule type" value="Genomic_DNA"/>
</dbReference>
<organism evidence="1 2">
    <name type="scientific">Lactobacillus kitasatonis DSM 16761 = JCM 1039</name>
    <dbReference type="NCBI Taxonomy" id="1423767"/>
    <lineage>
        <taxon>Bacteria</taxon>
        <taxon>Bacillati</taxon>
        <taxon>Bacillota</taxon>
        <taxon>Bacilli</taxon>
        <taxon>Lactobacillales</taxon>
        <taxon>Lactobacillaceae</taxon>
        <taxon>Lactobacillus</taxon>
    </lineage>
</organism>
<proteinExistence type="predicted"/>
<evidence type="ECO:0000313" key="1">
    <source>
        <dbReference type="EMBL" id="KRM02888.1"/>
    </source>
</evidence>
<dbReference type="AlphaFoldDB" id="A0A0R1VBJ1"/>
<dbReference type="Gene3D" id="1.10.260.40">
    <property type="entry name" value="lambda repressor-like DNA-binding domains"/>
    <property type="match status" value="1"/>
</dbReference>
<dbReference type="GO" id="GO:0003677">
    <property type="term" value="F:DNA binding"/>
    <property type="evidence" value="ECO:0007669"/>
    <property type="project" value="InterPro"/>
</dbReference>
<dbReference type="SUPFAM" id="SSF47413">
    <property type="entry name" value="lambda repressor-like DNA-binding domains"/>
    <property type="match status" value="1"/>
</dbReference>
<dbReference type="Proteomes" id="UP000051307">
    <property type="component" value="Unassembled WGS sequence"/>
</dbReference>
<name>A0A0R1VBJ1_9LACO</name>
<reference evidence="1 2" key="1">
    <citation type="journal article" date="2015" name="Genome Announc.">
        <title>Expanding the biotechnology potential of lactobacilli through comparative genomics of 213 strains and associated genera.</title>
        <authorList>
            <person name="Sun Z."/>
            <person name="Harris H.M."/>
            <person name="McCann A."/>
            <person name="Guo C."/>
            <person name="Argimon S."/>
            <person name="Zhang W."/>
            <person name="Yang X."/>
            <person name="Jeffery I.B."/>
            <person name="Cooney J.C."/>
            <person name="Kagawa T.F."/>
            <person name="Liu W."/>
            <person name="Song Y."/>
            <person name="Salvetti E."/>
            <person name="Wrobel A."/>
            <person name="Rasinkangas P."/>
            <person name="Parkhill J."/>
            <person name="Rea M.C."/>
            <person name="O'Sullivan O."/>
            <person name="Ritari J."/>
            <person name="Douillard F.P."/>
            <person name="Paul Ross R."/>
            <person name="Yang R."/>
            <person name="Briner A.E."/>
            <person name="Felis G.E."/>
            <person name="de Vos W.M."/>
            <person name="Barrangou R."/>
            <person name="Klaenhammer T.R."/>
            <person name="Caufield P.W."/>
            <person name="Cui Y."/>
            <person name="Zhang H."/>
            <person name="O'Toole P.W."/>
        </authorList>
    </citation>
    <scope>NUCLEOTIDE SEQUENCE [LARGE SCALE GENOMIC DNA]</scope>
    <source>
        <strain evidence="1 2">DSM 16761</strain>
    </source>
</reference>
<evidence type="ECO:0000313" key="2">
    <source>
        <dbReference type="Proteomes" id="UP000051307"/>
    </source>
</evidence>